<dbReference type="Proteomes" id="UP000663873">
    <property type="component" value="Unassembled WGS sequence"/>
</dbReference>
<dbReference type="EMBL" id="CAJOBP010032177">
    <property type="protein sequence ID" value="CAF4675287.1"/>
    <property type="molecule type" value="Genomic_DNA"/>
</dbReference>
<gene>
    <name evidence="1" type="ORF">UJA718_LOCUS34960</name>
</gene>
<sequence length="51" mass="5974">MFLQQPTVTQTATRFAIQKHRKIRSVFSLQHKPILHQLAQQQPPPQQQSLL</sequence>
<protein>
    <submittedName>
        <fullName evidence="1">Uncharacterized protein</fullName>
    </submittedName>
</protein>
<name>A0A821GWX0_9BILA</name>
<reference evidence="1" key="1">
    <citation type="submission" date="2021-02" db="EMBL/GenBank/DDBJ databases">
        <authorList>
            <person name="Nowell W R."/>
        </authorList>
    </citation>
    <scope>NUCLEOTIDE SEQUENCE</scope>
</reference>
<evidence type="ECO:0000313" key="2">
    <source>
        <dbReference type="Proteomes" id="UP000663873"/>
    </source>
</evidence>
<dbReference type="AlphaFoldDB" id="A0A821GWX0"/>
<organism evidence="1 2">
    <name type="scientific">Rotaria socialis</name>
    <dbReference type="NCBI Taxonomy" id="392032"/>
    <lineage>
        <taxon>Eukaryota</taxon>
        <taxon>Metazoa</taxon>
        <taxon>Spiralia</taxon>
        <taxon>Gnathifera</taxon>
        <taxon>Rotifera</taxon>
        <taxon>Eurotatoria</taxon>
        <taxon>Bdelloidea</taxon>
        <taxon>Philodinida</taxon>
        <taxon>Philodinidae</taxon>
        <taxon>Rotaria</taxon>
    </lineage>
</organism>
<evidence type="ECO:0000313" key="1">
    <source>
        <dbReference type="EMBL" id="CAF4675287.1"/>
    </source>
</evidence>
<feature type="non-terminal residue" evidence="1">
    <location>
        <position position="51"/>
    </location>
</feature>
<comment type="caution">
    <text evidence="1">The sequence shown here is derived from an EMBL/GenBank/DDBJ whole genome shotgun (WGS) entry which is preliminary data.</text>
</comment>
<keyword evidence="2" id="KW-1185">Reference proteome</keyword>
<accession>A0A821GWX0</accession>
<proteinExistence type="predicted"/>